<dbReference type="PROSITE" id="PS51257">
    <property type="entry name" value="PROKAR_LIPOPROTEIN"/>
    <property type="match status" value="1"/>
</dbReference>
<dbReference type="RefSeq" id="WP_262598522.1">
    <property type="nucleotide sequence ID" value="NZ_CP103300.1"/>
</dbReference>
<dbReference type="EMBL" id="CP103300">
    <property type="protein sequence ID" value="UYM16215.1"/>
    <property type="molecule type" value="Genomic_DNA"/>
</dbReference>
<name>A0ABY6GU44_9GAMM</name>
<organism evidence="1 2">
    <name type="scientific">Endozoicomonas euniceicola</name>
    <dbReference type="NCBI Taxonomy" id="1234143"/>
    <lineage>
        <taxon>Bacteria</taxon>
        <taxon>Pseudomonadati</taxon>
        <taxon>Pseudomonadota</taxon>
        <taxon>Gammaproteobacteria</taxon>
        <taxon>Oceanospirillales</taxon>
        <taxon>Endozoicomonadaceae</taxon>
        <taxon>Endozoicomonas</taxon>
    </lineage>
</organism>
<evidence type="ECO:0000313" key="2">
    <source>
        <dbReference type="Proteomes" id="UP001163255"/>
    </source>
</evidence>
<gene>
    <name evidence="1" type="ORF">NX720_26035</name>
</gene>
<dbReference type="Proteomes" id="UP001163255">
    <property type="component" value="Chromosome"/>
</dbReference>
<protein>
    <recommendedName>
        <fullName evidence="3">Lipoprotein</fullName>
    </recommendedName>
</protein>
<reference evidence="1" key="1">
    <citation type="submission" date="2022-10" db="EMBL/GenBank/DDBJ databases">
        <title>Completed Genome Sequence of two octocoral isolated bacterium, Endozoicomonas euniceicola EF212T and Endozoicomonas gorgoniicola PS125T.</title>
        <authorList>
            <person name="Chiou Y.-J."/>
            <person name="Chen Y.-H."/>
        </authorList>
    </citation>
    <scope>NUCLEOTIDE SEQUENCE</scope>
    <source>
        <strain evidence="1">EF212</strain>
    </source>
</reference>
<evidence type="ECO:0000313" key="1">
    <source>
        <dbReference type="EMBL" id="UYM16215.1"/>
    </source>
</evidence>
<evidence type="ECO:0008006" key="3">
    <source>
        <dbReference type="Google" id="ProtNLM"/>
    </source>
</evidence>
<sequence length="161" mass="18183">MRIINITLACILLSGCATKNDFVKNAEFNYRIPVAIVNHGTFSPNSAGGTDFQVKFYNTSNKVIKYADFEVEAYNRVGDKVPDRVSGKYVKSLRDTGPHYPGQPNFSPLKSARWANVWYSYNISCGSVKSINLTFMDGEVKYFNTNDIDYMIQNNGCRKAY</sequence>
<proteinExistence type="predicted"/>
<keyword evidence="2" id="KW-1185">Reference proteome</keyword>
<accession>A0ABY6GU44</accession>